<feature type="compositionally biased region" description="Polar residues" evidence="1">
    <location>
        <begin position="153"/>
        <end position="174"/>
    </location>
</feature>
<dbReference type="EMBL" id="CP000828">
    <property type="protein sequence ID" value="ABW31278.1"/>
    <property type="molecule type" value="Genomic_DNA"/>
</dbReference>
<dbReference type="KEGG" id="amr:AM1_6348"/>
<dbReference type="HOGENOM" id="CLU_1325343_0_0_3"/>
<keyword evidence="4" id="KW-1185">Reference proteome</keyword>
<dbReference type="AlphaFoldDB" id="B0C8L6"/>
<dbReference type="Pfam" id="PF26309">
    <property type="entry name" value="DUF8082"/>
    <property type="match status" value="1"/>
</dbReference>
<dbReference type="Gene3D" id="3.30.450.30">
    <property type="entry name" value="Dynein light chain 2a, cytoplasmic"/>
    <property type="match status" value="1"/>
</dbReference>
<dbReference type="RefSeq" id="WP_012166455.1">
    <property type="nucleotide sequence ID" value="NC_009925.1"/>
</dbReference>
<protein>
    <recommendedName>
        <fullName evidence="2">DUF8082 domain-containing protein</fullName>
    </recommendedName>
</protein>
<organism evidence="3 4">
    <name type="scientific">Acaryochloris marina (strain MBIC 11017)</name>
    <dbReference type="NCBI Taxonomy" id="329726"/>
    <lineage>
        <taxon>Bacteria</taxon>
        <taxon>Bacillati</taxon>
        <taxon>Cyanobacteriota</taxon>
        <taxon>Cyanophyceae</taxon>
        <taxon>Acaryochloridales</taxon>
        <taxon>Acaryochloridaceae</taxon>
        <taxon>Acaryochloris</taxon>
    </lineage>
</organism>
<reference evidence="3 4" key="1">
    <citation type="journal article" date="2008" name="Proc. Natl. Acad. Sci. U.S.A.">
        <title>Niche adaptation and genome expansion in the chlorophyll d-producing cyanobacterium Acaryochloris marina.</title>
        <authorList>
            <person name="Swingley W.D."/>
            <person name="Chen M."/>
            <person name="Cheung P.C."/>
            <person name="Conrad A.L."/>
            <person name="Dejesa L.C."/>
            <person name="Hao J."/>
            <person name="Honchak B.M."/>
            <person name="Karbach L.E."/>
            <person name="Kurdoglu A."/>
            <person name="Lahiri S."/>
            <person name="Mastrian S.D."/>
            <person name="Miyashita H."/>
            <person name="Page L."/>
            <person name="Ramakrishna P."/>
            <person name="Satoh S."/>
            <person name="Sattley W.M."/>
            <person name="Shimada Y."/>
            <person name="Taylor H.L."/>
            <person name="Tomo T."/>
            <person name="Tsuchiya T."/>
            <person name="Wang Z.T."/>
            <person name="Raymond J."/>
            <person name="Mimuro M."/>
            <person name="Blankenship R.E."/>
            <person name="Touchman J.W."/>
        </authorList>
    </citation>
    <scope>NUCLEOTIDE SEQUENCE [LARGE SCALE GENOMIC DNA]</scope>
    <source>
        <strain evidence="4">MBIC 11017</strain>
    </source>
</reference>
<proteinExistence type="predicted"/>
<evidence type="ECO:0000256" key="1">
    <source>
        <dbReference type="SAM" id="MobiDB-lite"/>
    </source>
</evidence>
<feature type="domain" description="DUF8082" evidence="2">
    <location>
        <begin position="197"/>
        <end position="253"/>
    </location>
</feature>
<sequence length="255" mass="27783">MNKVTIETLLNDFVSASTEIQGAVMVSPQGQLLTHPIGLSETSTSIMAGSMLQLAGCVSEQCHWNAVDWVTIQALEGYLILTQCLQDIFLLIRSQDVPSGYLLHYIHHYLDRLRTSLRAPDHDATVVQLSYRPTELINQASVGTLMSPATNGASASSLAASHTNPPHPTSNGAQSSSYVPSISSAPTLPIHLDEFEIAYCQKELAEIIGPIASLICDRTLTQNPNLRLMDFVNALAQQIPDSQKALDFQKRILSE</sequence>
<dbReference type="Proteomes" id="UP000000268">
    <property type="component" value="Chromosome"/>
</dbReference>
<gene>
    <name evidence="3" type="ordered locus">AM1_6348</name>
</gene>
<dbReference type="eggNOG" id="COG2018">
    <property type="taxonomic scope" value="Bacteria"/>
</dbReference>
<dbReference type="InterPro" id="IPR058395">
    <property type="entry name" value="DUF8082"/>
</dbReference>
<evidence type="ECO:0000259" key="2">
    <source>
        <dbReference type="Pfam" id="PF26309"/>
    </source>
</evidence>
<accession>B0C8L6</accession>
<feature type="region of interest" description="Disordered" evidence="1">
    <location>
        <begin position="153"/>
        <end position="178"/>
    </location>
</feature>
<dbReference type="OrthoDB" id="581316at2"/>
<evidence type="ECO:0000313" key="4">
    <source>
        <dbReference type="Proteomes" id="UP000000268"/>
    </source>
</evidence>
<name>B0C8L6_ACAM1</name>
<evidence type="ECO:0000313" key="3">
    <source>
        <dbReference type="EMBL" id="ABW31278.1"/>
    </source>
</evidence>
<dbReference type="SUPFAM" id="SSF103196">
    <property type="entry name" value="Roadblock/LC7 domain"/>
    <property type="match status" value="1"/>
</dbReference>